<accession>A0A7R7ZZ51</accession>
<dbReference type="GO" id="GO:0000272">
    <property type="term" value="P:polysaccharide catabolic process"/>
    <property type="evidence" value="ECO:0007669"/>
    <property type="project" value="UniProtKB-KW"/>
</dbReference>
<dbReference type="OrthoDB" id="76388at2759"/>
<reference evidence="10" key="1">
    <citation type="submission" date="2021-01" db="EMBL/GenBank/DDBJ databases">
        <authorList>
            <consortium name="Aspergillus luchuensis mut. kawachii IFO 4304 genome sequencing consortium"/>
            <person name="Kazuki M."/>
            <person name="Futagami T."/>
        </authorList>
    </citation>
    <scope>NUCLEOTIDE SEQUENCE</scope>
    <source>
        <strain evidence="10">IFO 4308</strain>
    </source>
</reference>
<dbReference type="PROSITE" id="PS01095">
    <property type="entry name" value="GH18_1"/>
    <property type="match status" value="1"/>
</dbReference>
<keyword evidence="3" id="KW-0146">Chitin degradation</keyword>
<dbReference type="PROSITE" id="PS51910">
    <property type="entry name" value="GH18_2"/>
    <property type="match status" value="1"/>
</dbReference>
<feature type="domain" description="GH18" evidence="9">
    <location>
        <begin position="1"/>
        <end position="120"/>
    </location>
</feature>
<sequence length="120" mass="13413">MLKQRNRSLKVLLSIGGWTYSTNFAQPASKDGGRKKFAQTAVKLLQDLGLDGLDIDWEYPENDQEASDYVLLLRELRQALGEYSNGHARGKKFLLTAASPASSGKLDILHLKDMDDLLDF</sequence>
<gene>
    <name evidence="10" type="primary">CHIB1_1</name>
    <name evidence="10" type="ORF">AKAW2_50560A</name>
</gene>
<evidence type="ECO:0000313" key="11">
    <source>
        <dbReference type="Proteomes" id="UP000661280"/>
    </source>
</evidence>
<evidence type="ECO:0000256" key="6">
    <source>
        <dbReference type="ARBA" id="ARBA00023326"/>
    </source>
</evidence>
<dbReference type="InterPro" id="IPR017853">
    <property type="entry name" value="GH"/>
</dbReference>
<keyword evidence="5 7" id="KW-0326">Glycosidase</keyword>
<dbReference type="SMR" id="A0A7R7ZZ51"/>
<evidence type="ECO:0000256" key="5">
    <source>
        <dbReference type="ARBA" id="ARBA00023295"/>
    </source>
</evidence>
<proteinExistence type="inferred from homology"/>
<dbReference type="GO" id="GO:0005576">
    <property type="term" value="C:extracellular region"/>
    <property type="evidence" value="ECO:0007669"/>
    <property type="project" value="TreeGrafter"/>
</dbReference>
<evidence type="ECO:0000256" key="4">
    <source>
        <dbReference type="ARBA" id="ARBA00023277"/>
    </source>
</evidence>
<evidence type="ECO:0000256" key="2">
    <source>
        <dbReference type="ARBA" id="ARBA00022801"/>
    </source>
</evidence>
<evidence type="ECO:0000256" key="3">
    <source>
        <dbReference type="ARBA" id="ARBA00023024"/>
    </source>
</evidence>
<evidence type="ECO:0000256" key="1">
    <source>
        <dbReference type="ARBA" id="ARBA00000822"/>
    </source>
</evidence>
<dbReference type="InterPro" id="IPR050314">
    <property type="entry name" value="Glycosyl_Hydrlase_18"/>
</dbReference>
<dbReference type="InterPro" id="IPR001223">
    <property type="entry name" value="Glyco_hydro18_cat"/>
</dbReference>
<dbReference type="GeneID" id="64961540"/>
<dbReference type="RefSeq" id="XP_041543981.1">
    <property type="nucleotide sequence ID" value="XM_041690392.1"/>
</dbReference>
<dbReference type="InterPro" id="IPR001579">
    <property type="entry name" value="Glyco_hydro_18_chit_AS"/>
</dbReference>
<dbReference type="PANTHER" id="PTHR11177:SF317">
    <property type="entry name" value="CHITINASE 12-RELATED"/>
    <property type="match status" value="1"/>
</dbReference>
<organism evidence="10 11">
    <name type="scientific">Aspergillus kawachii</name>
    <name type="common">White koji mold</name>
    <name type="synonym">Aspergillus awamori var. kawachi</name>
    <dbReference type="NCBI Taxonomy" id="1069201"/>
    <lineage>
        <taxon>Eukaryota</taxon>
        <taxon>Fungi</taxon>
        <taxon>Dikarya</taxon>
        <taxon>Ascomycota</taxon>
        <taxon>Pezizomycotina</taxon>
        <taxon>Eurotiomycetes</taxon>
        <taxon>Eurotiomycetidae</taxon>
        <taxon>Eurotiales</taxon>
        <taxon>Aspergillaceae</taxon>
        <taxon>Aspergillus</taxon>
        <taxon>Aspergillus subgen. Circumdati</taxon>
    </lineage>
</organism>
<keyword evidence="4" id="KW-0119">Carbohydrate metabolism</keyword>
<dbReference type="PANTHER" id="PTHR11177">
    <property type="entry name" value="CHITINASE"/>
    <property type="match status" value="1"/>
</dbReference>
<evidence type="ECO:0000256" key="7">
    <source>
        <dbReference type="RuleBase" id="RU000489"/>
    </source>
</evidence>
<dbReference type="Gene3D" id="3.20.20.80">
    <property type="entry name" value="Glycosidases"/>
    <property type="match status" value="1"/>
</dbReference>
<dbReference type="GO" id="GO:0008843">
    <property type="term" value="F:endochitinase activity"/>
    <property type="evidence" value="ECO:0007669"/>
    <property type="project" value="UniProtKB-EC"/>
</dbReference>
<evidence type="ECO:0000313" key="10">
    <source>
        <dbReference type="EMBL" id="BCS00219.1"/>
    </source>
</evidence>
<name>A0A7R7ZZ51_ASPKA</name>
<dbReference type="SUPFAM" id="SSF51445">
    <property type="entry name" value="(Trans)glycosidases"/>
    <property type="match status" value="1"/>
</dbReference>
<evidence type="ECO:0000259" key="9">
    <source>
        <dbReference type="PROSITE" id="PS51910"/>
    </source>
</evidence>
<evidence type="ECO:0000256" key="8">
    <source>
        <dbReference type="RuleBase" id="RU004453"/>
    </source>
</evidence>
<keyword evidence="6" id="KW-0624">Polysaccharide degradation</keyword>
<dbReference type="KEGG" id="aluc:AKAW2_50560A"/>
<comment type="similarity">
    <text evidence="8">Belongs to the glycosyl hydrolase 18 family.</text>
</comment>
<dbReference type="EMBL" id="AP024429">
    <property type="protein sequence ID" value="BCS00219.1"/>
    <property type="molecule type" value="Genomic_DNA"/>
</dbReference>
<dbReference type="Pfam" id="PF00704">
    <property type="entry name" value="Glyco_hydro_18"/>
    <property type="match status" value="1"/>
</dbReference>
<keyword evidence="2 7" id="KW-0378">Hydrolase</keyword>
<protein>
    <submittedName>
        <fullName evidence="10">Endochitinase B1</fullName>
    </submittedName>
</protein>
<keyword evidence="11" id="KW-1185">Reference proteome</keyword>
<comment type="catalytic activity">
    <reaction evidence="1">
        <text>Random endo-hydrolysis of N-acetyl-beta-D-glucosaminide (1-&gt;4)-beta-linkages in chitin and chitodextrins.</text>
        <dbReference type="EC" id="3.2.1.14"/>
    </reaction>
</comment>
<dbReference type="GO" id="GO:0008061">
    <property type="term" value="F:chitin binding"/>
    <property type="evidence" value="ECO:0007669"/>
    <property type="project" value="TreeGrafter"/>
</dbReference>
<dbReference type="GO" id="GO:0006032">
    <property type="term" value="P:chitin catabolic process"/>
    <property type="evidence" value="ECO:0007669"/>
    <property type="project" value="UniProtKB-KW"/>
</dbReference>
<dbReference type="AlphaFoldDB" id="A0A7R7ZZ51"/>
<reference evidence="10" key="2">
    <citation type="submission" date="2021-02" db="EMBL/GenBank/DDBJ databases">
        <title>Aspergillus luchuensis mut. kawachii IFO 4304 genome sequence.</title>
        <authorList>
            <person name="Mori K."/>
            <person name="Kadooka C."/>
            <person name="Goto M."/>
            <person name="Futagami T."/>
        </authorList>
    </citation>
    <scope>NUCLEOTIDE SEQUENCE</scope>
    <source>
        <strain evidence="10">IFO 4308</strain>
    </source>
</reference>
<dbReference type="Proteomes" id="UP000661280">
    <property type="component" value="Chromosome 5"/>
</dbReference>